<accession>A0AA36GG04</accession>
<dbReference type="AlphaFoldDB" id="A0AA36GG04"/>
<name>A0AA36GG04_CYLNA</name>
<dbReference type="Proteomes" id="UP001176961">
    <property type="component" value="Unassembled WGS sequence"/>
</dbReference>
<organism evidence="2 3">
    <name type="scientific">Cylicocyclus nassatus</name>
    <name type="common">Nematode worm</name>
    <dbReference type="NCBI Taxonomy" id="53992"/>
    <lineage>
        <taxon>Eukaryota</taxon>
        <taxon>Metazoa</taxon>
        <taxon>Ecdysozoa</taxon>
        <taxon>Nematoda</taxon>
        <taxon>Chromadorea</taxon>
        <taxon>Rhabditida</taxon>
        <taxon>Rhabditina</taxon>
        <taxon>Rhabditomorpha</taxon>
        <taxon>Strongyloidea</taxon>
        <taxon>Strongylidae</taxon>
        <taxon>Cylicocyclus</taxon>
    </lineage>
</organism>
<evidence type="ECO:0000313" key="2">
    <source>
        <dbReference type="EMBL" id="CAJ0593229.1"/>
    </source>
</evidence>
<proteinExistence type="predicted"/>
<protein>
    <submittedName>
        <fullName evidence="2">Uncharacterized protein</fullName>
    </submittedName>
</protein>
<evidence type="ECO:0000313" key="3">
    <source>
        <dbReference type="Proteomes" id="UP001176961"/>
    </source>
</evidence>
<dbReference type="EMBL" id="CATQJL010000112">
    <property type="protein sequence ID" value="CAJ0593229.1"/>
    <property type="molecule type" value="Genomic_DNA"/>
</dbReference>
<keyword evidence="3" id="KW-1185">Reference proteome</keyword>
<reference evidence="2" key="1">
    <citation type="submission" date="2023-07" db="EMBL/GenBank/DDBJ databases">
        <authorList>
            <consortium name="CYATHOMIX"/>
        </authorList>
    </citation>
    <scope>NUCLEOTIDE SEQUENCE</scope>
    <source>
        <strain evidence="2">N/A</strain>
    </source>
</reference>
<gene>
    <name evidence="2" type="ORF">CYNAS_LOCUS5212</name>
</gene>
<sequence length="106" mass="11692">MSYDALTSHRPEPGADNLRWGQKIIEDASQRPASGQSSSFSKENASVEPPLSRRASTANVDALSLQNASEDSIDLLGRTFAVRLKEFPPDIAYEKLSQIMKILFKP</sequence>
<evidence type="ECO:0000256" key="1">
    <source>
        <dbReference type="SAM" id="MobiDB-lite"/>
    </source>
</evidence>
<feature type="compositionally biased region" description="Polar residues" evidence="1">
    <location>
        <begin position="31"/>
        <end position="44"/>
    </location>
</feature>
<comment type="caution">
    <text evidence="2">The sequence shown here is derived from an EMBL/GenBank/DDBJ whole genome shotgun (WGS) entry which is preliminary data.</text>
</comment>
<feature type="region of interest" description="Disordered" evidence="1">
    <location>
        <begin position="1"/>
        <end position="59"/>
    </location>
</feature>